<sequence length="49" mass="5831">MQNSLQLIFFKKFQLNIQSIATLLTLSSTYHIENIWERCDTHEKQAHIP</sequence>
<evidence type="ECO:0000313" key="2">
    <source>
        <dbReference type="Proteomes" id="UP000215914"/>
    </source>
</evidence>
<dbReference type="AlphaFoldDB" id="A0A9K3GWP7"/>
<proteinExistence type="predicted"/>
<reference evidence="1" key="2">
    <citation type="submission" date="2020-06" db="EMBL/GenBank/DDBJ databases">
        <title>Helianthus annuus Genome sequencing and assembly Release 2.</title>
        <authorList>
            <person name="Gouzy J."/>
            <person name="Langlade N."/>
            <person name="Munos S."/>
        </authorList>
    </citation>
    <scope>NUCLEOTIDE SEQUENCE</scope>
    <source>
        <tissue evidence="1">Leaves</tissue>
    </source>
</reference>
<dbReference type="Gramene" id="mRNA:HanXRQr2_Chr17g0829491">
    <property type="protein sequence ID" value="CDS:HanXRQr2_Chr17g0829491.1"/>
    <property type="gene ID" value="HanXRQr2_Chr17g0829491"/>
</dbReference>
<evidence type="ECO:0000313" key="1">
    <source>
        <dbReference type="EMBL" id="KAF5757676.1"/>
    </source>
</evidence>
<comment type="caution">
    <text evidence="1">The sequence shown here is derived from an EMBL/GenBank/DDBJ whole genome shotgun (WGS) entry which is preliminary data.</text>
</comment>
<organism evidence="1 2">
    <name type="scientific">Helianthus annuus</name>
    <name type="common">Common sunflower</name>
    <dbReference type="NCBI Taxonomy" id="4232"/>
    <lineage>
        <taxon>Eukaryota</taxon>
        <taxon>Viridiplantae</taxon>
        <taxon>Streptophyta</taxon>
        <taxon>Embryophyta</taxon>
        <taxon>Tracheophyta</taxon>
        <taxon>Spermatophyta</taxon>
        <taxon>Magnoliopsida</taxon>
        <taxon>eudicotyledons</taxon>
        <taxon>Gunneridae</taxon>
        <taxon>Pentapetalae</taxon>
        <taxon>asterids</taxon>
        <taxon>campanulids</taxon>
        <taxon>Asterales</taxon>
        <taxon>Asteraceae</taxon>
        <taxon>Asteroideae</taxon>
        <taxon>Heliantheae alliance</taxon>
        <taxon>Heliantheae</taxon>
        <taxon>Helianthus</taxon>
    </lineage>
</organism>
<gene>
    <name evidence="1" type="ORF">HanXRQr2_Chr17g0829491</name>
</gene>
<dbReference type="EMBL" id="MNCJ02000332">
    <property type="protein sequence ID" value="KAF5757676.1"/>
    <property type="molecule type" value="Genomic_DNA"/>
</dbReference>
<keyword evidence="2" id="KW-1185">Reference proteome</keyword>
<name>A0A9K3GWP7_HELAN</name>
<protein>
    <submittedName>
        <fullName evidence="1">Uncharacterized protein</fullName>
    </submittedName>
</protein>
<dbReference type="Proteomes" id="UP000215914">
    <property type="component" value="Unassembled WGS sequence"/>
</dbReference>
<accession>A0A9K3GWP7</accession>
<reference evidence="1" key="1">
    <citation type="journal article" date="2017" name="Nature">
        <title>The sunflower genome provides insights into oil metabolism, flowering and Asterid evolution.</title>
        <authorList>
            <person name="Badouin H."/>
            <person name="Gouzy J."/>
            <person name="Grassa C.J."/>
            <person name="Murat F."/>
            <person name="Staton S.E."/>
            <person name="Cottret L."/>
            <person name="Lelandais-Briere C."/>
            <person name="Owens G.L."/>
            <person name="Carrere S."/>
            <person name="Mayjonade B."/>
            <person name="Legrand L."/>
            <person name="Gill N."/>
            <person name="Kane N.C."/>
            <person name="Bowers J.E."/>
            <person name="Hubner S."/>
            <person name="Bellec A."/>
            <person name="Berard A."/>
            <person name="Berges H."/>
            <person name="Blanchet N."/>
            <person name="Boniface M.C."/>
            <person name="Brunel D."/>
            <person name="Catrice O."/>
            <person name="Chaidir N."/>
            <person name="Claudel C."/>
            <person name="Donnadieu C."/>
            <person name="Faraut T."/>
            <person name="Fievet G."/>
            <person name="Helmstetter N."/>
            <person name="King M."/>
            <person name="Knapp S.J."/>
            <person name="Lai Z."/>
            <person name="Le Paslier M.C."/>
            <person name="Lippi Y."/>
            <person name="Lorenzon L."/>
            <person name="Mandel J.R."/>
            <person name="Marage G."/>
            <person name="Marchand G."/>
            <person name="Marquand E."/>
            <person name="Bret-Mestries E."/>
            <person name="Morien E."/>
            <person name="Nambeesan S."/>
            <person name="Nguyen T."/>
            <person name="Pegot-Espagnet P."/>
            <person name="Pouilly N."/>
            <person name="Raftis F."/>
            <person name="Sallet E."/>
            <person name="Schiex T."/>
            <person name="Thomas J."/>
            <person name="Vandecasteele C."/>
            <person name="Vares D."/>
            <person name="Vear F."/>
            <person name="Vautrin S."/>
            <person name="Crespi M."/>
            <person name="Mangin B."/>
            <person name="Burke J.M."/>
            <person name="Salse J."/>
            <person name="Munos S."/>
            <person name="Vincourt P."/>
            <person name="Rieseberg L.H."/>
            <person name="Langlade N.B."/>
        </authorList>
    </citation>
    <scope>NUCLEOTIDE SEQUENCE</scope>
    <source>
        <tissue evidence="1">Leaves</tissue>
    </source>
</reference>